<proteinExistence type="predicted"/>
<dbReference type="GeneID" id="39745511"/>
<accession>A0A1Y1JWJ4</accession>
<protein>
    <submittedName>
        <fullName evidence="1">Variable surface protein</fullName>
    </submittedName>
</protein>
<dbReference type="Proteomes" id="UP000195521">
    <property type="component" value="Unassembled WGS sequence"/>
</dbReference>
<dbReference type="RefSeq" id="XP_028547292.1">
    <property type="nucleotide sequence ID" value="XM_028691491.1"/>
</dbReference>
<keyword evidence="2" id="KW-1185">Reference proteome</keyword>
<dbReference type="EMBL" id="BDQF01000657">
    <property type="protein sequence ID" value="GAW84703.1"/>
    <property type="molecule type" value="Genomic_DNA"/>
</dbReference>
<dbReference type="OrthoDB" id="383056at2759"/>
<reference evidence="2" key="1">
    <citation type="submission" date="2017-04" db="EMBL/GenBank/DDBJ databases">
        <title>Plasmodium gonderi genome.</title>
        <authorList>
            <person name="Arisue N."/>
            <person name="Honma H."/>
            <person name="Kawai S."/>
            <person name="Tougan T."/>
            <person name="Tanabe K."/>
            <person name="Horii T."/>
        </authorList>
    </citation>
    <scope>NUCLEOTIDE SEQUENCE [LARGE SCALE GENOMIC DNA]</scope>
    <source>
        <strain evidence="2">ATCC 30045</strain>
    </source>
</reference>
<evidence type="ECO:0000313" key="1">
    <source>
        <dbReference type="EMBL" id="GAW84703.1"/>
    </source>
</evidence>
<organism evidence="1 2">
    <name type="scientific">Plasmodium gonderi</name>
    <dbReference type="NCBI Taxonomy" id="77519"/>
    <lineage>
        <taxon>Eukaryota</taxon>
        <taxon>Sar</taxon>
        <taxon>Alveolata</taxon>
        <taxon>Apicomplexa</taxon>
        <taxon>Aconoidasida</taxon>
        <taxon>Haemosporida</taxon>
        <taxon>Plasmodiidae</taxon>
        <taxon>Plasmodium</taxon>
        <taxon>Plasmodium (Plasmodium)</taxon>
    </lineage>
</organism>
<sequence>MTIPVSLNIDIHLDSIFPRCLKEYYDVISKIGDPSINRFNNVCSGMRSYLGLKKHGFYNSCIDLSNYLEHIKDNKPNDKISYCTYFNFKLKDKLNGLQHNCEGEVGCYAKMLSVMDGSTGKNNVSNICKDHINVLDNATFSLFQMLKGLYYKSHELLIKDEEFQRDNKCFNIYEKLCKIC</sequence>
<comment type="caution">
    <text evidence="1">The sequence shown here is derived from an EMBL/GenBank/DDBJ whole genome shotgun (WGS) entry which is preliminary data.</text>
</comment>
<dbReference type="AlphaFoldDB" id="A0A1Y1JWJ4"/>
<evidence type="ECO:0000313" key="2">
    <source>
        <dbReference type="Proteomes" id="UP000195521"/>
    </source>
</evidence>
<gene>
    <name evidence="1" type="ORF">PGO_004500</name>
</gene>
<feature type="non-terminal residue" evidence="1">
    <location>
        <position position="180"/>
    </location>
</feature>
<name>A0A1Y1JWJ4_PLAGO</name>